<comment type="caution">
    <text evidence="8">The sequence shown here is derived from an EMBL/GenBank/DDBJ whole genome shotgun (WGS) entry which is preliminary data.</text>
</comment>
<dbReference type="PROSITE" id="PS51257">
    <property type="entry name" value="PROKAR_LIPOPROTEIN"/>
    <property type="match status" value="1"/>
</dbReference>
<dbReference type="Pfam" id="PF06514">
    <property type="entry name" value="PsbU"/>
    <property type="match status" value="1"/>
</dbReference>
<evidence type="ECO:0000256" key="1">
    <source>
        <dbReference type="ARBA" id="ARBA00004170"/>
    </source>
</evidence>
<organism evidence="8 9">
    <name type="scientific">Stenomitos frigidus AS-A4</name>
    <dbReference type="NCBI Taxonomy" id="2933935"/>
    <lineage>
        <taxon>Bacteria</taxon>
        <taxon>Bacillati</taxon>
        <taxon>Cyanobacteriota</taxon>
        <taxon>Cyanophyceae</taxon>
        <taxon>Leptolyngbyales</taxon>
        <taxon>Leptolyngbyaceae</taxon>
        <taxon>Stenomitos</taxon>
    </lineage>
</organism>
<comment type="subunit">
    <text evidence="7">PSII is composed of 1 copy each of membrane proteins PsbA, PsbB, PsbC, PsbD, PsbE, PsbF, PsbH, PsbI, PsbJ, PsbK, PsbL, PsbM, PsbT, PsbX, PsbY, PsbZ, Psb30/Ycf12, peripheral proteins PsbO, CyanoQ (PsbQ), PsbU, PsbV and a large number of cofactors. It forms dimeric complexes.</text>
</comment>
<evidence type="ECO:0000256" key="4">
    <source>
        <dbReference type="ARBA" id="ARBA00023078"/>
    </source>
</evidence>
<keyword evidence="9" id="KW-1185">Reference proteome</keyword>
<protein>
    <recommendedName>
        <fullName evidence="7">Photosystem II extrinsic protein U</fullName>
        <shortName evidence="7">PSII-U</shortName>
        <shortName evidence="7">PsbU</shortName>
    </recommendedName>
    <alternativeName>
        <fullName evidence="7">Photosystem II 12 kDa extrinsic protein</fullName>
        <shortName evidence="7">PS II complex 12 kDa extrinsic protein</shortName>
    </alternativeName>
</protein>
<keyword evidence="3 7" id="KW-0249">Electron transport</keyword>
<proteinExistence type="inferred from homology"/>
<dbReference type="InterPro" id="IPR010527">
    <property type="entry name" value="PSII_PsbU"/>
</dbReference>
<dbReference type="Proteomes" id="UP001476950">
    <property type="component" value="Unassembled WGS sequence"/>
</dbReference>
<comment type="subcellular location">
    <subcellularLocation>
        <location evidence="7">Cellular thylakoid membrane</location>
        <topology evidence="7">Peripheral membrane protein</topology>
        <orientation evidence="7">Lumenal side</orientation>
    </subcellularLocation>
    <subcellularLocation>
        <location evidence="1">Membrane</location>
        <topology evidence="1">Peripheral membrane protein</topology>
    </subcellularLocation>
</comment>
<gene>
    <name evidence="7 8" type="primary">psbU</name>
    <name evidence="8" type="ORF">NDI38_24930</name>
</gene>
<comment type="similarity">
    <text evidence="2 7">Belongs to the PsbU family.</text>
</comment>
<evidence type="ECO:0000256" key="2">
    <source>
        <dbReference type="ARBA" id="ARBA00010827"/>
    </source>
</evidence>
<evidence type="ECO:0000256" key="7">
    <source>
        <dbReference type="HAMAP-Rule" id="MF_00589"/>
    </source>
</evidence>
<keyword evidence="5 7" id="KW-0472">Membrane</keyword>
<keyword evidence="7" id="KW-0813">Transport</keyword>
<dbReference type="HAMAP" id="MF_00589">
    <property type="entry name" value="PSII_PsbU"/>
    <property type="match status" value="1"/>
</dbReference>
<keyword evidence="6 7" id="KW-0604">Photosystem II</keyword>
<evidence type="ECO:0000256" key="3">
    <source>
        <dbReference type="ARBA" id="ARBA00022982"/>
    </source>
</evidence>
<sequence>MKRLVGVLTVLCMLVGCLGWLGMPQTALAGNLDNLTGYQLQRVAIAPTLLAAEAIRDVVGEKLSSEYGKKLDLNNTNVRSFRQYAGLYPTLAGLIVKNAPYKSVEDVLEIAGLTDKQKEVLQSNLDNFTVTDVEDALVEGSDRINNGIYR</sequence>
<evidence type="ECO:0000256" key="6">
    <source>
        <dbReference type="ARBA" id="ARBA00023276"/>
    </source>
</evidence>
<evidence type="ECO:0000313" key="8">
    <source>
        <dbReference type="EMBL" id="MEP1061647.1"/>
    </source>
</evidence>
<reference evidence="8 9" key="1">
    <citation type="submission" date="2022-04" db="EMBL/GenBank/DDBJ databases">
        <title>Positive selection, recombination, and allopatry shape intraspecific diversity of widespread and dominant cyanobacteria.</title>
        <authorList>
            <person name="Wei J."/>
            <person name="Shu W."/>
            <person name="Hu C."/>
        </authorList>
    </citation>
    <scope>NUCLEOTIDE SEQUENCE [LARGE SCALE GENOMIC DNA]</scope>
    <source>
        <strain evidence="8 9">AS-A4</strain>
    </source>
</reference>
<dbReference type="Gene3D" id="1.10.150.320">
    <property type="entry name" value="Photosystem II 12 kDa extrinsic protein"/>
    <property type="match status" value="1"/>
</dbReference>
<dbReference type="RefSeq" id="WP_190454514.1">
    <property type="nucleotide sequence ID" value="NZ_JAMPLM010000040.1"/>
</dbReference>
<accession>A0ABV0KQY5</accession>
<dbReference type="SUPFAM" id="SSF81585">
    <property type="entry name" value="PsbU/PolX domain-like"/>
    <property type="match status" value="1"/>
</dbReference>
<name>A0ABV0KQY5_9CYAN</name>
<dbReference type="NCBIfam" id="NF002708">
    <property type="entry name" value="PRK02515.1"/>
    <property type="match status" value="1"/>
</dbReference>
<evidence type="ECO:0000256" key="5">
    <source>
        <dbReference type="ARBA" id="ARBA00023136"/>
    </source>
</evidence>
<evidence type="ECO:0000313" key="9">
    <source>
        <dbReference type="Proteomes" id="UP001476950"/>
    </source>
</evidence>
<keyword evidence="7" id="KW-0602">Photosynthesis</keyword>
<dbReference type="EMBL" id="JAMPLM010000040">
    <property type="protein sequence ID" value="MEP1061647.1"/>
    <property type="molecule type" value="Genomic_DNA"/>
</dbReference>
<keyword evidence="4 7" id="KW-0793">Thylakoid</keyword>
<comment type="function">
    <text evidence="7">One of the extrinsic, lumenal subunits of photosystem II (PSII). PSII is a light-driven water plastoquinone oxidoreductase, using light energy to abstract electrons from H(2)O, generating a proton gradient subsequently used for ATP formation. The extrinsic proteins stabilize the structure of photosystem II oxygen-evolving complex (OEC), the ion environment of oxygen evolution and protect the OEC against heat-induced inactivation.</text>
</comment>